<dbReference type="SMART" id="SM00612">
    <property type="entry name" value="Kelch"/>
    <property type="match status" value="5"/>
</dbReference>
<accession>A0A8J2IZE1</accession>
<gene>
    <name evidence="4" type="ORF">AFUS01_LOCUS1325</name>
</gene>
<keyword evidence="2" id="KW-0677">Repeat</keyword>
<feature type="non-terminal residue" evidence="4">
    <location>
        <position position="1"/>
    </location>
</feature>
<dbReference type="Pfam" id="PF24681">
    <property type="entry name" value="Kelch_KLHDC2_KLHL20_DRC7"/>
    <property type="match status" value="1"/>
</dbReference>
<name>A0A8J2IZE1_9HEXA</name>
<keyword evidence="5" id="KW-1185">Reference proteome</keyword>
<keyword evidence="1" id="KW-0880">Kelch repeat</keyword>
<dbReference type="AlphaFoldDB" id="A0A8J2IZE1"/>
<protein>
    <submittedName>
        <fullName evidence="4">Uncharacterized protein</fullName>
    </submittedName>
</protein>
<dbReference type="PANTHER" id="PTHR24412">
    <property type="entry name" value="KELCH PROTEIN"/>
    <property type="match status" value="1"/>
</dbReference>
<feature type="region of interest" description="Disordered" evidence="3">
    <location>
        <begin position="175"/>
        <end position="209"/>
    </location>
</feature>
<dbReference type="Proteomes" id="UP000708208">
    <property type="component" value="Unassembled WGS sequence"/>
</dbReference>
<dbReference type="InterPro" id="IPR006652">
    <property type="entry name" value="Kelch_1"/>
</dbReference>
<dbReference type="EMBL" id="CAJVCH010007336">
    <property type="protein sequence ID" value="CAG7660348.1"/>
    <property type="molecule type" value="Genomic_DNA"/>
</dbReference>
<reference evidence="4" key="1">
    <citation type="submission" date="2021-06" db="EMBL/GenBank/DDBJ databases">
        <authorList>
            <person name="Hodson N. C."/>
            <person name="Mongue J. A."/>
            <person name="Jaron S. K."/>
        </authorList>
    </citation>
    <scope>NUCLEOTIDE SEQUENCE</scope>
</reference>
<proteinExistence type="predicted"/>
<evidence type="ECO:0000313" key="4">
    <source>
        <dbReference type="EMBL" id="CAG7660348.1"/>
    </source>
</evidence>
<sequence length="603" mass="69196">VQEESQELRKLAVAFIRRNIQEAGRRPEFLNLNADEVELLFRQAVSENEISNTKEPEGQEESVSELFLSIYNWMTADVNLRIETFCSITAEFPLCQVDADILRKIFTEDKNLSQNSFFVKLYFWTIERKYFEDRENYRRTWSQPKTPTQLAQHPSPLLVSSHDCANKNNCIVTREDSGTNQDNLEGEQRPAPSNVTGSMEGNRKRSADNPDDIHFLKEIPFKRNVTAEIDLTVFEATTVPTVEPGCKEPKLYFLCGIQTPRRLLEMDLRDFSMKTVTEFPFEEDFVCLIHHDNKIFAICSRRDTAENQKVRYLNLNKKVWVEVPPFKKPRFRFGWTLVGNSIYILGGSTTGQVLPTIEKFWDPFGDINGDWVTVGVTRHPVADHAVGLMGGKIYVVGGVKSKEKKHRRSLAVSSSLDEFDFERNKWIRKARMPSRKAGHCVAVVGSRLYEIGGGMTVGRRTSKKTCSVYIPEKNEWNLIAPLNQARQNASAFTLDGKIYVVGGNQGPPTMERYDVVKNTWTIVNNCNLPKDGHYQSSYHEMGTYFLRIYYIGHFYVSSKIAIITYVCRFVLYHMHCCNSSTTTVTTFVGEFRTFKKYKHGGID</sequence>
<evidence type="ECO:0000256" key="2">
    <source>
        <dbReference type="ARBA" id="ARBA00022737"/>
    </source>
</evidence>
<dbReference type="PANTHER" id="PTHR24412:SF489">
    <property type="entry name" value="RING FINGER DOMAIN AND KELCH REPEAT-CONTAINING PROTEIN DDB_G0271372"/>
    <property type="match status" value="1"/>
</dbReference>
<evidence type="ECO:0000256" key="3">
    <source>
        <dbReference type="SAM" id="MobiDB-lite"/>
    </source>
</evidence>
<dbReference type="OrthoDB" id="6350321at2759"/>
<comment type="caution">
    <text evidence="4">The sequence shown here is derived from an EMBL/GenBank/DDBJ whole genome shotgun (WGS) entry which is preliminary data.</text>
</comment>
<organism evidence="4 5">
    <name type="scientific">Allacma fusca</name>
    <dbReference type="NCBI Taxonomy" id="39272"/>
    <lineage>
        <taxon>Eukaryota</taxon>
        <taxon>Metazoa</taxon>
        <taxon>Ecdysozoa</taxon>
        <taxon>Arthropoda</taxon>
        <taxon>Hexapoda</taxon>
        <taxon>Collembola</taxon>
        <taxon>Symphypleona</taxon>
        <taxon>Sminthuridae</taxon>
        <taxon>Allacma</taxon>
    </lineage>
</organism>
<evidence type="ECO:0000256" key="1">
    <source>
        <dbReference type="ARBA" id="ARBA00022441"/>
    </source>
</evidence>
<evidence type="ECO:0000313" key="5">
    <source>
        <dbReference type="Proteomes" id="UP000708208"/>
    </source>
</evidence>